<comment type="caution">
    <text evidence="2">The sequence shown here is derived from an EMBL/GenBank/DDBJ whole genome shotgun (WGS) entry which is preliminary data.</text>
</comment>
<feature type="compositionally biased region" description="Pro residues" evidence="1">
    <location>
        <begin position="648"/>
        <end position="657"/>
    </location>
</feature>
<accession>A0A9P4LUL4</accession>
<keyword evidence="3" id="KW-1185">Reference proteome</keyword>
<feature type="region of interest" description="Disordered" evidence="1">
    <location>
        <begin position="642"/>
        <end position="695"/>
    </location>
</feature>
<feature type="region of interest" description="Disordered" evidence="1">
    <location>
        <begin position="1"/>
        <end position="338"/>
    </location>
</feature>
<dbReference type="AlphaFoldDB" id="A0A9P4LUL4"/>
<organism evidence="2 3">
    <name type="scientific">Saccharata proteae CBS 121410</name>
    <dbReference type="NCBI Taxonomy" id="1314787"/>
    <lineage>
        <taxon>Eukaryota</taxon>
        <taxon>Fungi</taxon>
        <taxon>Dikarya</taxon>
        <taxon>Ascomycota</taxon>
        <taxon>Pezizomycotina</taxon>
        <taxon>Dothideomycetes</taxon>
        <taxon>Dothideomycetes incertae sedis</taxon>
        <taxon>Botryosphaeriales</taxon>
        <taxon>Saccharataceae</taxon>
        <taxon>Saccharata</taxon>
    </lineage>
</organism>
<feature type="compositionally biased region" description="Low complexity" evidence="1">
    <location>
        <begin position="678"/>
        <end position="687"/>
    </location>
</feature>
<protein>
    <submittedName>
        <fullName evidence="2">Uncharacterized protein</fullName>
    </submittedName>
</protein>
<feature type="compositionally biased region" description="Polar residues" evidence="1">
    <location>
        <begin position="187"/>
        <end position="203"/>
    </location>
</feature>
<reference evidence="2" key="1">
    <citation type="journal article" date="2020" name="Stud. Mycol.">
        <title>101 Dothideomycetes genomes: a test case for predicting lifestyles and emergence of pathogens.</title>
        <authorList>
            <person name="Haridas S."/>
            <person name="Albert R."/>
            <person name="Binder M."/>
            <person name="Bloem J."/>
            <person name="Labutti K."/>
            <person name="Salamov A."/>
            <person name="Andreopoulos B."/>
            <person name="Baker S."/>
            <person name="Barry K."/>
            <person name="Bills G."/>
            <person name="Bluhm B."/>
            <person name="Cannon C."/>
            <person name="Castanera R."/>
            <person name="Culley D."/>
            <person name="Daum C."/>
            <person name="Ezra D."/>
            <person name="Gonzalez J."/>
            <person name="Henrissat B."/>
            <person name="Kuo A."/>
            <person name="Liang C."/>
            <person name="Lipzen A."/>
            <person name="Lutzoni F."/>
            <person name="Magnuson J."/>
            <person name="Mondo S."/>
            <person name="Nolan M."/>
            <person name="Ohm R."/>
            <person name="Pangilinan J."/>
            <person name="Park H.-J."/>
            <person name="Ramirez L."/>
            <person name="Alfaro M."/>
            <person name="Sun H."/>
            <person name="Tritt A."/>
            <person name="Yoshinaga Y."/>
            <person name="Zwiers L.-H."/>
            <person name="Turgeon B."/>
            <person name="Goodwin S."/>
            <person name="Spatafora J."/>
            <person name="Crous P."/>
            <person name="Grigoriev I."/>
        </authorList>
    </citation>
    <scope>NUCLEOTIDE SEQUENCE</scope>
    <source>
        <strain evidence="2">CBS 121410</strain>
    </source>
</reference>
<dbReference type="Proteomes" id="UP000799776">
    <property type="component" value="Unassembled WGS sequence"/>
</dbReference>
<proteinExistence type="predicted"/>
<feature type="compositionally biased region" description="Polar residues" evidence="1">
    <location>
        <begin position="154"/>
        <end position="164"/>
    </location>
</feature>
<evidence type="ECO:0000256" key="1">
    <source>
        <dbReference type="SAM" id="MobiDB-lite"/>
    </source>
</evidence>
<evidence type="ECO:0000313" key="2">
    <source>
        <dbReference type="EMBL" id="KAF2084992.1"/>
    </source>
</evidence>
<feature type="compositionally biased region" description="Basic and acidic residues" evidence="1">
    <location>
        <begin position="662"/>
        <end position="673"/>
    </location>
</feature>
<name>A0A9P4LUL4_9PEZI</name>
<gene>
    <name evidence="2" type="ORF">K490DRAFT_59113</name>
</gene>
<sequence length="695" mass="77719">MPGRPSLPPKAHSAATEDRDSRLRRFSSFTSFAQLTAPLNPFSRRERRQTANVSHDSVPDLPHTSSNMPVRSPRKATGSKIPSINIPSHKMAPPAKPAKSGLKKGAPLPRSQTMGNLPPLPQPRESPTQPRPRIFSPVRYYNPSKPANVAGNPLVTSHSTNNLLPPTRIPTPVYRKSQYGAAGHSVANASNAAKMSRSTTQPNLLEVPKEDDDDQDVTPRQTKFKEPLTRPPRVSSLSYKENSKPESLPKSKPPVLPRPVSFAPTNDWFSGEEEDYEHERQSFSSSDDTRPLWSSAKAPAKSKPLEAVPLESSPFIERPKTPAAGRKSSIASQSKLPRLNSLKDVKQESLLRPISPPMPKLQPMAFRYASGSSVSLLENAVINRQVQVEDEEEEEHDTSVNLMDNAAINGHFKDAPVEYDSSVNLMDNAAINRKFKVESESSANLLDNATVNRHSDEQSFRRASLSSTTSSELLLQLHHIHEPQELGWWGGRFATIRNRHLQENFTEDLALDPRSIYDEYMQGDEEGGGGFSGTLKDRVLETRQCLKVFDELRGLCMTEEARESLWDFEVDYFKDFFDRLRNGNLCRHEETGSMLSRRLIILQEWKVKFAHDNRMPGLLLTRPSGDGNNQSIGHPSIVRSNLQRQQPPTAPLPPPQQLPGTTERKPSLMEKLRKMTISKKSLTSLSKAQSNPYMN</sequence>
<dbReference type="OrthoDB" id="3557758at2759"/>
<dbReference type="EMBL" id="ML978735">
    <property type="protein sequence ID" value="KAF2084992.1"/>
    <property type="molecule type" value="Genomic_DNA"/>
</dbReference>
<evidence type="ECO:0000313" key="3">
    <source>
        <dbReference type="Proteomes" id="UP000799776"/>
    </source>
</evidence>